<evidence type="ECO:0000256" key="1">
    <source>
        <dbReference type="SAM" id="MobiDB-lite"/>
    </source>
</evidence>
<feature type="region of interest" description="Disordered" evidence="1">
    <location>
        <begin position="1"/>
        <end position="27"/>
    </location>
</feature>
<evidence type="ECO:0000313" key="2">
    <source>
        <dbReference type="EMBL" id="EQM95265.1"/>
    </source>
</evidence>
<feature type="region of interest" description="Disordered" evidence="1">
    <location>
        <begin position="150"/>
        <end position="210"/>
    </location>
</feature>
<feature type="compositionally biased region" description="Polar residues" evidence="1">
    <location>
        <begin position="192"/>
        <end position="205"/>
    </location>
</feature>
<organism evidence="2 3">
    <name type="scientific">Oxalobacter paraformigenes</name>
    <dbReference type="NCBI Taxonomy" id="556268"/>
    <lineage>
        <taxon>Bacteria</taxon>
        <taxon>Pseudomonadati</taxon>
        <taxon>Pseudomonadota</taxon>
        <taxon>Betaproteobacteria</taxon>
        <taxon>Burkholderiales</taxon>
        <taxon>Oxalobacteraceae</taxon>
        <taxon>Oxalobacter</taxon>
    </lineage>
</organism>
<accession>T5LQP6</accession>
<comment type="caution">
    <text evidence="2">The sequence shown here is derived from an EMBL/GenBank/DDBJ whole genome shotgun (WGS) entry which is preliminary data.</text>
</comment>
<name>T5LQP6_9BURK</name>
<proteinExistence type="predicted"/>
<feature type="compositionally biased region" description="Low complexity" evidence="1">
    <location>
        <begin position="169"/>
        <end position="178"/>
    </location>
</feature>
<dbReference type="EMBL" id="ACDP02000011">
    <property type="protein sequence ID" value="EQM95265.1"/>
    <property type="molecule type" value="Genomic_DNA"/>
</dbReference>
<gene>
    <name evidence="2" type="ORF">OFAG_02186</name>
</gene>
<feature type="compositionally biased region" description="Polar residues" evidence="1">
    <location>
        <begin position="241"/>
        <end position="252"/>
    </location>
</feature>
<feature type="compositionally biased region" description="Basic and acidic residues" evidence="1">
    <location>
        <begin position="109"/>
        <end position="122"/>
    </location>
</feature>
<dbReference type="AlphaFoldDB" id="T5LQP6"/>
<dbReference type="HOGENOM" id="CLU_1101978_0_0_4"/>
<dbReference type="Proteomes" id="UP000003973">
    <property type="component" value="Unassembled WGS sequence"/>
</dbReference>
<feature type="region of interest" description="Disordered" evidence="1">
    <location>
        <begin position="108"/>
        <end position="129"/>
    </location>
</feature>
<protein>
    <submittedName>
        <fullName evidence="2">Uncharacterized protein</fullName>
    </submittedName>
</protein>
<sequence>MAGISGHVSRFPGRENRPGGPVFSSRAEGAGRQAVRIGLLFCQSSLFPKTARIRKKPFSNLLLPVQRLFPFLRLSEKKPASLTAGPGRACSGYLPPCTKHAARILPVSETDKAPPRKDRLPADGKGGTAGGTAAMAEHWQAPAVLPGNVSYACRRPGQTHMPGAGQPDGRSPSGGPPRLFRFCHSPLPAPSLSATAETPETASPDTTPPLFAATRPAVLAFHFPAPSPHPLRPVRPASRSGAGSPNRQNVVI</sequence>
<reference evidence="2" key="1">
    <citation type="submission" date="2011-10" db="EMBL/GenBank/DDBJ databases">
        <title>The Genome Sequence of Oxalobacter formigenes HOxBLS.</title>
        <authorList>
            <consortium name="The Broad Institute Genome Sequencing Platform"/>
            <person name="Earl A."/>
            <person name="Ward D."/>
            <person name="Feldgarden M."/>
            <person name="Gevers D."/>
            <person name="Allison M.J."/>
            <person name="Humphrey S."/>
            <person name="Young S.K."/>
            <person name="Zeng Q."/>
            <person name="Gargeya S."/>
            <person name="Fitzgerald M."/>
            <person name="Haas B."/>
            <person name="Abouelleil A."/>
            <person name="Alvarado L."/>
            <person name="Arachchi H.M."/>
            <person name="Berlin A."/>
            <person name="Brown A."/>
            <person name="Chapman S.B."/>
            <person name="Chen Z."/>
            <person name="Dunbar C."/>
            <person name="Freedman E."/>
            <person name="Gearin G."/>
            <person name="Goldberg J."/>
            <person name="Griggs A."/>
            <person name="Gujja S."/>
            <person name="Heiman D."/>
            <person name="Howarth C."/>
            <person name="Larson L."/>
            <person name="Lui A."/>
            <person name="MacDonald P.J.P."/>
            <person name="Montmayeur A."/>
            <person name="Murphy C."/>
            <person name="Neiman D."/>
            <person name="Pearson M."/>
            <person name="Priest M."/>
            <person name="Roberts A."/>
            <person name="Saif S."/>
            <person name="Shea T."/>
            <person name="Shenoy N."/>
            <person name="Sisk P."/>
            <person name="Stolte C."/>
            <person name="Sykes S."/>
            <person name="Wortman J."/>
            <person name="Nusbaum C."/>
            <person name="Birren B."/>
        </authorList>
    </citation>
    <scope>NUCLEOTIDE SEQUENCE [LARGE SCALE GENOMIC DNA]</scope>
    <source>
        <strain evidence="2">HOxBLS</strain>
    </source>
</reference>
<feature type="region of interest" description="Disordered" evidence="1">
    <location>
        <begin position="223"/>
        <end position="252"/>
    </location>
</feature>
<keyword evidence="3" id="KW-1185">Reference proteome</keyword>
<evidence type="ECO:0000313" key="3">
    <source>
        <dbReference type="Proteomes" id="UP000003973"/>
    </source>
</evidence>